<proteinExistence type="predicted"/>
<evidence type="ECO:0000313" key="1">
    <source>
        <dbReference type="EnsemblPlants" id="Ma03_p18180.1"/>
    </source>
</evidence>
<accession>A0A804IDF2</accession>
<protein>
    <submittedName>
        <fullName evidence="1">Uncharacterized protein</fullName>
    </submittedName>
</protein>
<dbReference type="EnsemblPlants" id="Ma03_t18180.1">
    <property type="protein sequence ID" value="Ma03_p18180.1"/>
    <property type="gene ID" value="Ma03_g18180"/>
</dbReference>
<dbReference type="AlphaFoldDB" id="A0A804IDF2"/>
<sequence>MVFKELHTYNPIKITESYWVCFSKKKKKNKKQKVWEKKKRTI</sequence>
<organism evidence="1 2">
    <name type="scientific">Musa acuminata subsp. malaccensis</name>
    <name type="common">Wild banana</name>
    <name type="synonym">Musa malaccensis</name>
    <dbReference type="NCBI Taxonomy" id="214687"/>
    <lineage>
        <taxon>Eukaryota</taxon>
        <taxon>Viridiplantae</taxon>
        <taxon>Streptophyta</taxon>
        <taxon>Embryophyta</taxon>
        <taxon>Tracheophyta</taxon>
        <taxon>Spermatophyta</taxon>
        <taxon>Magnoliopsida</taxon>
        <taxon>Liliopsida</taxon>
        <taxon>Zingiberales</taxon>
        <taxon>Musaceae</taxon>
        <taxon>Musa</taxon>
    </lineage>
</organism>
<dbReference type="Proteomes" id="UP000012960">
    <property type="component" value="Unplaced"/>
</dbReference>
<keyword evidence="2" id="KW-1185">Reference proteome</keyword>
<dbReference type="InParanoid" id="A0A804IDF2"/>
<name>A0A804IDF2_MUSAM</name>
<dbReference type="Gramene" id="Ma03_t18180.1">
    <property type="protein sequence ID" value="Ma03_p18180.1"/>
    <property type="gene ID" value="Ma03_g18180"/>
</dbReference>
<evidence type="ECO:0000313" key="2">
    <source>
        <dbReference type="Proteomes" id="UP000012960"/>
    </source>
</evidence>
<reference evidence="1" key="1">
    <citation type="submission" date="2021-05" db="UniProtKB">
        <authorList>
            <consortium name="EnsemblPlants"/>
        </authorList>
    </citation>
    <scope>IDENTIFICATION</scope>
    <source>
        <strain evidence="1">subsp. malaccensis</strain>
    </source>
</reference>